<accession>J6ERP4</accession>
<gene>
    <name evidence="2" type="ORF">A1Q1_04047</name>
</gene>
<dbReference type="GeneID" id="25987560"/>
<reference evidence="2 3" key="1">
    <citation type="journal article" date="2012" name="Eukaryot. Cell">
        <title>Draft genome sequence of CBS 2479, the standard type strain of Trichosporon asahii.</title>
        <authorList>
            <person name="Yang R.Y."/>
            <person name="Li H.T."/>
            <person name="Zhu H."/>
            <person name="Zhou G.P."/>
            <person name="Wang M."/>
            <person name="Wang L."/>
        </authorList>
    </citation>
    <scope>NUCLEOTIDE SEQUENCE [LARGE SCALE GENOMIC DNA]</scope>
    <source>
        <strain evidence="3">ATCC 90039 / CBS 2479 / JCM 2466 / KCTC 7840 / NCYC 2677 / UAMH 7654</strain>
    </source>
</reference>
<feature type="region of interest" description="Disordered" evidence="1">
    <location>
        <begin position="167"/>
        <end position="210"/>
    </location>
</feature>
<dbReference type="RefSeq" id="XP_014177899.1">
    <property type="nucleotide sequence ID" value="XM_014322424.1"/>
</dbReference>
<proteinExistence type="predicted"/>
<feature type="region of interest" description="Disordered" evidence="1">
    <location>
        <begin position="323"/>
        <end position="442"/>
    </location>
</feature>
<protein>
    <submittedName>
        <fullName evidence="2">Uncharacterized protein</fullName>
    </submittedName>
</protein>
<dbReference type="AlphaFoldDB" id="J6ERP4"/>
<organism evidence="2 3">
    <name type="scientific">Trichosporon asahii var. asahii (strain ATCC 90039 / CBS 2479 / JCM 2466 / KCTC 7840 / NBRC 103889/ NCYC 2677 / UAMH 7654)</name>
    <name type="common">Yeast</name>
    <dbReference type="NCBI Taxonomy" id="1186058"/>
    <lineage>
        <taxon>Eukaryota</taxon>
        <taxon>Fungi</taxon>
        <taxon>Dikarya</taxon>
        <taxon>Basidiomycota</taxon>
        <taxon>Agaricomycotina</taxon>
        <taxon>Tremellomycetes</taxon>
        <taxon>Trichosporonales</taxon>
        <taxon>Trichosporonaceae</taxon>
        <taxon>Trichosporon</taxon>
    </lineage>
</organism>
<evidence type="ECO:0000313" key="3">
    <source>
        <dbReference type="Proteomes" id="UP000002748"/>
    </source>
</evidence>
<evidence type="ECO:0000313" key="2">
    <source>
        <dbReference type="EMBL" id="EJT47189.1"/>
    </source>
</evidence>
<feature type="region of interest" description="Disordered" evidence="1">
    <location>
        <begin position="281"/>
        <end position="301"/>
    </location>
</feature>
<dbReference type="KEGG" id="tasa:A1Q1_04047"/>
<name>J6ERP4_TRIAS</name>
<evidence type="ECO:0000256" key="1">
    <source>
        <dbReference type="SAM" id="MobiDB-lite"/>
    </source>
</evidence>
<dbReference type="OrthoDB" id="3357341at2759"/>
<sequence>MALRDASCYTLTAEPSRENPAILELKENNGEVRYARVREKVNGEAYATALYDAFSGAKLASAGYVSEKLKTRRLELHGPDVSVGMEFTGRFNKYKWKRDLVGKDMVCSLDRKPEPSVEICLAREGDKRDFPRISILHYNIERFQDIKDLRGLEVLCLMDAAEERQAERAQSTGLLRTPSGSKPVVPAKPSPPTSSSSHEPQRIITPEDFEPEESNEIIVGMQTDINTHIDRALALLCDPSILYIVIRTKRPEAAQRAMQVCSGITRARHRNGEPELHQYVNEEQPPAPRGPRVINLDDPKPEPWRPPLLAIYLSTIELPDLAPGRREAQSSPPGVVRHPTKGKATPVLIAPQPKRPNGHTAPHGLPNVRLSPSPEPSKTAQHASHGKHPSHGGKPSQQSPPVPPAPSFGAPQPSSTNGKLTKPNGANGGSGVKISRLFKGRA</sequence>
<comment type="caution">
    <text evidence="2">The sequence shown here is derived from an EMBL/GenBank/DDBJ whole genome shotgun (WGS) entry which is preliminary data.</text>
</comment>
<dbReference type="VEuPathDB" id="FungiDB:A1Q1_04047"/>
<dbReference type="HOGENOM" id="CLU_641213_0_0_1"/>
<dbReference type="Proteomes" id="UP000002748">
    <property type="component" value="Unassembled WGS sequence"/>
</dbReference>
<dbReference type="EMBL" id="ALBS01000261">
    <property type="protein sequence ID" value="EJT47189.1"/>
    <property type="molecule type" value="Genomic_DNA"/>
</dbReference>